<evidence type="ECO:0000313" key="2">
    <source>
        <dbReference type="EMBL" id="KAK5584775.1"/>
    </source>
</evidence>
<sequence length="60" mass="6761">MSLFKSLASSTLSNSSMTFNDNITNQNDNNNSSLFFNNSVSRWSPTIIWRGQGGRNRVVF</sequence>
<evidence type="ECO:0000256" key="1">
    <source>
        <dbReference type="SAM" id="MobiDB-lite"/>
    </source>
</evidence>
<gene>
    <name evidence="2" type="ORF">RB653_006392</name>
</gene>
<name>A0AAN7UEF3_9MYCE</name>
<evidence type="ECO:0000313" key="3">
    <source>
        <dbReference type="Proteomes" id="UP001344447"/>
    </source>
</evidence>
<dbReference type="EMBL" id="JAVFKY010000001">
    <property type="protein sequence ID" value="KAK5584775.1"/>
    <property type="molecule type" value="Genomic_DNA"/>
</dbReference>
<accession>A0AAN7UEF3</accession>
<dbReference type="Proteomes" id="UP001344447">
    <property type="component" value="Unassembled WGS sequence"/>
</dbReference>
<organism evidence="2 3">
    <name type="scientific">Dictyostelium firmibasis</name>
    <dbReference type="NCBI Taxonomy" id="79012"/>
    <lineage>
        <taxon>Eukaryota</taxon>
        <taxon>Amoebozoa</taxon>
        <taxon>Evosea</taxon>
        <taxon>Eumycetozoa</taxon>
        <taxon>Dictyostelia</taxon>
        <taxon>Dictyosteliales</taxon>
        <taxon>Dictyosteliaceae</taxon>
        <taxon>Dictyostelium</taxon>
    </lineage>
</organism>
<proteinExistence type="predicted"/>
<comment type="caution">
    <text evidence="2">The sequence shown here is derived from an EMBL/GenBank/DDBJ whole genome shotgun (WGS) entry which is preliminary data.</text>
</comment>
<protein>
    <submittedName>
        <fullName evidence="2">Uncharacterized protein</fullName>
    </submittedName>
</protein>
<keyword evidence="3" id="KW-1185">Reference proteome</keyword>
<dbReference type="AlphaFoldDB" id="A0AAN7UEF3"/>
<reference evidence="2 3" key="1">
    <citation type="submission" date="2023-11" db="EMBL/GenBank/DDBJ databases">
        <title>Dfirmibasis_genome.</title>
        <authorList>
            <person name="Edelbroek B."/>
            <person name="Kjellin J."/>
            <person name="Jerlstrom-Hultqvist J."/>
            <person name="Soderbom F."/>
        </authorList>
    </citation>
    <scope>NUCLEOTIDE SEQUENCE [LARGE SCALE GENOMIC DNA]</scope>
    <source>
        <strain evidence="2 3">TNS-C-14</strain>
    </source>
</reference>
<feature type="region of interest" description="Disordered" evidence="1">
    <location>
        <begin position="1"/>
        <end position="26"/>
    </location>
</feature>